<evidence type="ECO:0000313" key="8">
    <source>
        <dbReference type="EMBL" id="AIY16045.1"/>
    </source>
</evidence>
<dbReference type="InterPro" id="IPR007554">
    <property type="entry name" value="Glycerophosphate_synth"/>
</dbReference>
<dbReference type="PANTHER" id="PTHR37316">
    <property type="entry name" value="TEICHOIC ACID GLYCEROL-PHOSPHATE PRIMASE"/>
    <property type="match status" value="1"/>
</dbReference>
<dbReference type="GO" id="GO:0019350">
    <property type="term" value="P:teichoic acid biosynthetic process"/>
    <property type="evidence" value="ECO:0007669"/>
    <property type="project" value="UniProtKB-KW"/>
</dbReference>
<evidence type="ECO:0000259" key="7">
    <source>
        <dbReference type="Pfam" id="PF00535"/>
    </source>
</evidence>
<dbReference type="InterPro" id="IPR051612">
    <property type="entry name" value="Teichoic_Acid_Biosynth"/>
</dbReference>
<evidence type="ECO:0000256" key="3">
    <source>
        <dbReference type="ARBA" id="ARBA00022475"/>
    </source>
</evidence>
<dbReference type="InterPro" id="IPR001173">
    <property type="entry name" value="Glyco_trans_2-like"/>
</dbReference>
<dbReference type="OrthoDB" id="8549922at2"/>
<dbReference type="InterPro" id="IPR043149">
    <property type="entry name" value="TagF_N"/>
</dbReference>
<dbReference type="Gene3D" id="3.40.50.11820">
    <property type="match status" value="1"/>
</dbReference>
<dbReference type="RefSeq" id="WP_038676636.1">
    <property type="nucleotide sequence ID" value="NZ_BJMC01000005.1"/>
</dbReference>
<gene>
    <name evidence="8" type="ORF">KR76_03420</name>
</gene>
<dbReference type="Pfam" id="PF04464">
    <property type="entry name" value="Glyphos_transf"/>
    <property type="match status" value="1"/>
</dbReference>
<dbReference type="Gene3D" id="3.40.50.12580">
    <property type="match status" value="1"/>
</dbReference>
<dbReference type="SUPFAM" id="SSF53448">
    <property type="entry name" value="Nucleotide-diphospho-sugar transferases"/>
    <property type="match status" value="1"/>
</dbReference>
<dbReference type="InterPro" id="IPR029044">
    <property type="entry name" value="Nucleotide-diphossugar_trans"/>
</dbReference>
<keyword evidence="4 8" id="KW-0808">Transferase</keyword>
<keyword evidence="5" id="KW-0777">Teichoic acid biosynthesis</keyword>
<dbReference type="eggNOG" id="COG0463">
    <property type="taxonomic scope" value="Bacteria"/>
</dbReference>
<dbReference type="Proteomes" id="UP000030300">
    <property type="component" value="Chromosome"/>
</dbReference>
<dbReference type="EMBL" id="CP009896">
    <property type="protein sequence ID" value="AIY16045.1"/>
    <property type="molecule type" value="Genomic_DNA"/>
</dbReference>
<dbReference type="InterPro" id="IPR043148">
    <property type="entry name" value="TagF_C"/>
</dbReference>
<dbReference type="PANTHER" id="PTHR37316:SF3">
    <property type="entry name" value="TEICHOIC ACID GLYCEROL-PHOSPHATE TRANSFERASE"/>
    <property type="match status" value="1"/>
</dbReference>
<dbReference type="CDD" id="cd00761">
    <property type="entry name" value="Glyco_tranf_GTA_type"/>
    <property type="match status" value="1"/>
</dbReference>
<comment type="subcellular location">
    <subcellularLocation>
        <location evidence="1">Cell membrane</location>
        <topology evidence="1">Peripheral membrane protein</topology>
    </subcellularLocation>
</comment>
<evidence type="ECO:0000256" key="4">
    <source>
        <dbReference type="ARBA" id="ARBA00022679"/>
    </source>
</evidence>
<dbReference type="Pfam" id="PF00535">
    <property type="entry name" value="Glycos_transf_2"/>
    <property type="match status" value="1"/>
</dbReference>
<dbReference type="eggNOG" id="COG1887">
    <property type="taxonomic scope" value="Bacteria"/>
</dbReference>
<organism evidence="8 9">
    <name type="scientific">Nocardioides simplex</name>
    <name type="common">Arthrobacter simplex</name>
    <dbReference type="NCBI Taxonomy" id="2045"/>
    <lineage>
        <taxon>Bacteria</taxon>
        <taxon>Bacillati</taxon>
        <taxon>Actinomycetota</taxon>
        <taxon>Actinomycetes</taxon>
        <taxon>Propionibacteriales</taxon>
        <taxon>Nocardioidaceae</taxon>
        <taxon>Pimelobacter</taxon>
    </lineage>
</organism>
<dbReference type="GO" id="GO:0047355">
    <property type="term" value="F:CDP-glycerol glycerophosphotransferase activity"/>
    <property type="evidence" value="ECO:0007669"/>
    <property type="project" value="InterPro"/>
</dbReference>
<dbReference type="KEGG" id="psim:KR76_03420"/>
<keyword evidence="6" id="KW-0472">Membrane</keyword>
<keyword evidence="3" id="KW-1003">Cell membrane</keyword>
<evidence type="ECO:0000313" key="9">
    <source>
        <dbReference type="Proteomes" id="UP000030300"/>
    </source>
</evidence>
<reference evidence="8 9" key="1">
    <citation type="journal article" date="2015" name="Genome Announc.">
        <title>Complete Genome Sequence of Steroid-Transforming Nocardioides simplex VKM Ac-2033D.</title>
        <authorList>
            <person name="Shtratnikova V.Y."/>
            <person name="Schelkunov M.I."/>
            <person name="Pekov Y.A."/>
            <person name="Fokina V.V."/>
            <person name="Logacheva M.D."/>
            <person name="Sokolov S.L."/>
            <person name="Bragin E.Y."/>
            <person name="Ashapkin V.V."/>
            <person name="Donova M.V."/>
        </authorList>
    </citation>
    <scope>NUCLEOTIDE SEQUENCE [LARGE SCALE GENOMIC DNA]</scope>
    <source>
        <strain evidence="8 9">VKM Ac-2033D</strain>
    </source>
</reference>
<dbReference type="GO" id="GO:0005886">
    <property type="term" value="C:plasma membrane"/>
    <property type="evidence" value="ECO:0007669"/>
    <property type="project" value="UniProtKB-SubCell"/>
</dbReference>
<proteinExistence type="inferred from homology"/>
<dbReference type="STRING" id="2045.KR76_03420"/>
<evidence type="ECO:0000256" key="6">
    <source>
        <dbReference type="ARBA" id="ARBA00023136"/>
    </source>
</evidence>
<protein>
    <submittedName>
        <fullName evidence="8">Putative capsular polysaccharide biosynthesis protein,Glycosyl Transferase Family 2, YveT</fullName>
    </submittedName>
</protein>
<comment type="similarity">
    <text evidence="2">Belongs to the CDP-glycerol glycerophosphotransferase family.</text>
</comment>
<dbReference type="HOGENOM" id="CLU_003394_1_0_11"/>
<evidence type="ECO:0000256" key="1">
    <source>
        <dbReference type="ARBA" id="ARBA00004202"/>
    </source>
</evidence>
<dbReference type="Gene3D" id="3.90.550.10">
    <property type="entry name" value="Spore Coat Polysaccharide Biosynthesis Protein SpsA, Chain A"/>
    <property type="match status" value="1"/>
</dbReference>
<name>A0A0A1DL13_NOCSI</name>
<dbReference type="GeneID" id="96608022"/>
<dbReference type="AlphaFoldDB" id="A0A0A1DL13"/>
<keyword evidence="9" id="KW-1185">Reference proteome</keyword>
<accession>A0A0A1DL13</accession>
<feature type="domain" description="Glycosyltransferase 2-like" evidence="7">
    <location>
        <begin position="31"/>
        <end position="142"/>
    </location>
</feature>
<evidence type="ECO:0000256" key="2">
    <source>
        <dbReference type="ARBA" id="ARBA00010488"/>
    </source>
</evidence>
<sequence length="1133" mass="122348">MTGGASTLAAAVRRRAARLKQASGLARPTLSVVVAALDSAEHIAACLESLRRQEVPDTEILVVDLGSSDRTREIVAEHRAEDGRVRLLTTTGDRGRARDHGASAARGRYLAFVDADDAVTRHGLRFAVEALRESGASYAVAAERPQRRGRVLPVSDDMRRLHDARRRLSGDARVEAALHGSATRSVFDREWYAPAGLAFGAGRAVDAAHAARAAYAAEAVEWLPHVLALRRTDDDRSVLTRASVTEVAADVATAVTLLGTDGPRRAAVALGHDLLGFLPGLWPADPAVWTAVRAAVAPLVAEAGAAAEPEVPSWAKVLHGLLVAGDAAGANRFLEGVRRSARQYPVTDGTVDFGAGGGAAPVRLGAVETLVRAELTSVRSTDGSIELTGWAFVDNTDLSGPDDAPGIELTLVARDGRQVTLPTHRRDEPEADVASGLHHADVTPSGFAARAEIGELTDGTWDLWASVTHGATAHRGRVVVRPRTMAGVAAAAAGPRLLVLDHDDLERAELRVSTPAAWLGPAAVDASDDGRLLLDLDARLAWLRRAGSDERVRLSRVDGRFAVPLDELGGPGRFELVVAHGTQVRHVHHHPDAPVTAHLRPDRRGRVCVVPPARGALVTAVRLSDDAVEADLLIDDRPPDWRVALVDGGLVVPGTLTPTGRGTATVRVPLTASVWGQPATCLRAGHYTLSLANARHPDWFGAAPSPATTAALPLAELRADYRVRIDVAHPDGPVVGVVVEPPLADDERGERRQRLLREACRVERAEQDSVFLRAMFGEHAHGNGLGLHDELVRRGSDLTVYWSIADRSVVVPEGGIGVVERTRAWHEAIATSRFHMVDVHQVRWFERPAGQTLIQTFHGYPYKLMGHDWWEKMGNDPAEVGSLDRRTRDWSVLVSPARYASPLLKKAFLDPAGADDVPVDEIGYPRNDVLLRPEGADLRARTRALLGLDDDTVAVLYAPTFRDYLSADDLTARRVTFFDPDEALAALPDNHVILMRGHAFNARVRDDRVATSGRVIDVTDHPDVNHLILASDAGVLDYSSLRFDYALTDKPMVFLVPDLATYDRFRGGVIPYAPTAPGPHVDTTAEVVAWLRDLPRLSAEFAEARASFRRDYAELDDGYAAARLVDRWLTPPS</sequence>
<evidence type="ECO:0000256" key="5">
    <source>
        <dbReference type="ARBA" id="ARBA00022944"/>
    </source>
</evidence>
<dbReference type="SUPFAM" id="SSF53756">
    <property type="entry name" value="UDP-Glycosyltransferase/glycogen phosphorylase"/>
    <property type="match status" value="1"/>
</dbReference>